<dbReference type="CDD" id="cd12148">
    <property type="entry name" value="fungal_TF_MHR"/>
    <property type="match status" value="1"/>
</dbReference>
<dbReference type="PROSITE" id="PS00463">
    <property type="entry name" value="ZN2_CY6_FUNGAL_1"/>
    <property type="match status" value="1"/>
</dbReference>
<keyword evidence="9" id="KW-1185">Reference proteome</keyword>
<feature type="domain" description="Zn(2)-C6 fungal-type" evidence="7">
    <location>
        <begin position="16"/>
        <end position="46"/>
    </location>
</feature>
<dbReference type="GO" id="GO:0008270">
    <property type="term" value="F:zinc ion binding"/>
    <property type="evidence" value="ECO:0007669"/>
    <property type="project" value="InterPro"/>
</dbReference>
<keyword evidence="6" id="KW-0539">Nucleus</keyword>
<dbReference type="Proteomes" id="UP001146351">
    <property type="component" value="Unassembled WGS sequence"/>
</dbReference>
<evidence type="ECO:0000313" key="8">
    <source>
        <dbReference type="EMBL" id="KAJ5173148.1"/>
    </source>
</evidence>
<keyword evidence="4" id="KW-0238">DNA-binding</keyword>
<dbReference type="EMBL" id="JAPQKO010000003">
    <property type="protein sequence ID" value="KAJ5173148.1"/>
    <property type="molecule type" value="Genomic_DNA"/>
</dbReference>
<evidence type="ECO:0000256" key="4">
    <source>
        <dbReference type="ARBA" id="ARBA00023125"/>
    </source>
</evidence>
<evidence type="ECO:0000313" key="9">
    <source>
        <dbReference type="Proteomes" id="UP001146351"/>
    </source>
</evidence>
<dbReference type="PANTHER" id="PTHR47338">
    <property type="entry name" value="ZN(II)2CYS6 TRANSCRIPTION FACTOR (EUROFUNG)-RELATED"/>
    <property type="match status" value="1"/>
</dbReference>
<evidence type="ECO:0000256" key="5">
    <source>
        <dbReference type="ARBA" id="ARBA00023163"/>
    </source>
</evidence>
<dbReference type="OrthoDB" id="2943660at2759"/>
<evidence type="ECO:0000256" key="1">
    <source>
        <dbReference type="ARBA" id="ARBA00004123"/>
    </source>
</evidence>
<dbReference type="InterPro" id="IPR001138">
    <property type="entry name" value="Zn2Cys6_DnaBD"/>
</dbReference>
<keyword evidence="5" id="KW-0804">Transcription</keyword>
<dbReference type="SUPFAM" id="SSF57701">
    <property type="entry name" value="Zn2/Cys6 DNA-binding domain"/>
    <property type="match status" value="1"/>
</dbReference>
<dbReference type="GO" id="GO:0005634">
    <property type="term" value="C:nucleus"/>
    <property type="evidence" value="ECO:0007669"/>
    <property type="project" value="UniProtKB-SubCell"/>
</dbReference>
<sequence>MASIESERPSKRARQACTPCRRKKTRCPGEKPVCSFCERLGQKCVYAGTDVEEGSDFARNMDERVFRIETKLEQLIDLIAQTPHEAPTAPSNVPISLHSGKELSATAQTARDNAHVPSGTELYLVYCNSQPLLLFPSGMSVTTLGKRDPELLAAMDALGTRFSGKSVQETHIEAQIKQNQAKACQLAMARLASGNVELPTIQTFCLLSVLEFTAGNIVRAGFFTRMASYFIRNIRPNGCGELGHLKTERDERKLCHASVIMLQNLQGSLQPPSKGSVDDSGLGHYKVPFLETLMPGKDARRGNAGSKIDIDINTATMLTSELWALASKYSSVSVDTHPPWSPQSDYSLITYHHTEHESCMPLKFRLHASRFQDHSVADLQAHRDYWGPWLFFQISFLRNSFEQLTLHSGWIVHFLELLDAKGFEVSDPTLGHCVAIVATIYLQHSFADDRAFSRKAQTGFDRCLQFLRSMGHRWPHIDRQVGHLEQLRDSISPGGLMTDADAPRPKSSQRWSVNLQLLWKILVYSQSSRSPNINEDIFGPGLAKDSARSSRIFSADVIPDRDISLIGSAGLSGHKTVASECVTYPPEPAEHPDSLQLETERAPPVADIPALPEDPSLDLTDEDTLFLQLQDYDKAFGDWLSVNT</sequence>
<evidence type="ECO:0000256" key="3">
    <source>
        <dbReference type="ARBA" id="ARBA00023015"/>
    </source>
</evidence>
<dbReference type="InterPro" id="IPR036864">
    <property type="entry name" value="Zn2-C6_fun-type_DNA-bd_sf"/>
</dbReference>
<dbReference type="GO" id="GO:0003677">
    <property type="term" value="F:DNA binding"/>
    <property type="evidence" value="ECO:0007669"/>
    <property type="project" value="UniProtKB-KW"/>
</dbReference>
<dbReference type="GO" id="GO:0000981">
    <property type="term" value="F:DNA-binding transcription factor activity, RNA polymerase II-specific"/>
    <property type="evidence" value="ECO:0007669"/>
    <property type="project" value="InterPro"/>
</dbReference>
<evidence type="ECO:0000256" key="2">
    <source>
        <dbReference type="ARBA" id="ARBA00022723"/>
    </source>
</evidence>
<reference evidence="8" key="1">
    <citation type="submission" date="2022-11" db="EMBL/GenBank/DDBJ databases">
        <authorList>
            <person name="Petersen C."/>
        </authorList>
    </citation>
    <scope>NUCLEOTIDE SEQUENCE</scope>
    <source>
        <strain evidence="8">IBT 21917</strain>
    </source>
</reference>
<comment type="caution">
    <text evidence="8">The sequence shown here is derived from an EMBL/GenBank/DDBJ whole genome shotgun (WGS) entry which is preliminary data.</text>
</comment>
<keyword evidence="3" id="KW-0805">Transcription regulation</keyword>
<dbReference type="SMART" id="SM00066">
    <property type="entry name" value="GAL4"/>
    <property type="match status" value="1"/>
</dbReference>
<protein>
    <recommendedName>
        <fullName evidence="7">Zn(2)-C6 fungal-type domain-containing protein</fullName>
    </recommendedName>
</protein>
<dbReference type="PROSITE" id="PS50048">
    <property type="entry name" value="ZN2_CY6_FUNGAL_2"/>
    <property type="match status" value="1"/>
</dbReference>
<dbReference type="PANTHER" id="PTHR47338:SF9">
    <property type="entry name" value="ZN(II)2CYS6 TRANSCRIPTION FACTOR (EUROFUNG)"/>
    <property type="match status" value="1"/>
</dbReference>
<proteinExistence type="predicted"/>
<accession>A0A9W9ICI7</accession>
<organism evidence="8 9">
    <name type="scientific">Penicillium capsulatum</name>
    <dbReference type="NCBI Taxonomy" id="69766"/>
    <lineage>
        <taxon>Eukaryota</taxon>
        <taxon>Fungi</taxon>
        <taxon>Dikarya</taxon>
        <taxon>Ascomycota</taxon>
        <taxon>Pezizomycotina</taxon>
        <taxon>Eurotiomycetes</taxon>
        <taxon>Eurotiomycetidae</taxon>
        <taxon>Eurotiales</taxon>
        <taxon>Aspergillaceae</taxon>
        <taxon>Penicillium</taxon>
    </lineage>
</organism>
<dbReference type="Pfam" id="PF00172">
    <property type="entry name" value="Zn_clus"/>
    <property type="match status" value="1"/>
</dbReference>
<dbReference type="Gene3D" id="4.10.240.10">
    <property type="entry name" value="Zn(2)-C6 fungal-type DNA-binding domain"/>
    <property type="match status" value="1"/>
</dbReference>
<evidence type="ECO:0000259" key="7">
    <source>
        <dbReference type="PROSITE" id="PS50048"/>
    </source>
</evidence>
<name>A0A9W9ICI7_9EURO</name>
<keyword evidence="2" id="KW-0479">Metal-binding</keyword>
<evidence type="ECO:0000256" key="6">
    <source>
        <dbReference type="ARBA" id="ARBA00023242"/>
    </source>
</evidence>
<dbReference type="InterPro" id="IPR050815">
    <property type="entry name" value="TF_fung"/>
</dbReference>
<gene>
    <name evidence="8" type="ORF">N7492_005741</name>
</gene>
<dbReference type="CDD" id="cd00067">
    <property type="entry name" value="GAL4"/>
    <property type="match status" value="1"/>
</dbReference>
<reference evidence="8" key="2">
    <citation type="journal article" date="2023" name="IMA Fungus">
        <title>Comparative genomic study of the Penicillium genus elucidates a diverse pangenome and 15 lateral gene transfer events.</title>
        <authorList>
            <person name="Petersen C."/>
            <person name="Sorensen T."/>
            <person name="Nielsen M.R."/>
            <person name="Sondergaard T.E."/>
            <person name="Sorensen J.L."/>
            <person name="Fitzpatrick D.A."/>
            <person name="Frisvad J.C."/>
            <person name="Nielsen K.L."/>
        </authorList>
    </citation>
    <scope>NUCLEOTIDE SEQUENCE</scope>
    <source>
        <strain evidence="8">IBT 21917</strain>
    </source>
</reference>
<comment type="subcellular location">
    <subcellularLocation>
        <location evidence="1">Nucleus</location>
    </subcellularLocation>
</comment>
<dbReference type="AlphaFoldDB" id="A0A9W9ICI7"/>